<name>A0ABP6VN92_9ACTN</name>
<dbReference type="PANTHER" id="PTHR37981:SF1">
    <property type="entry name" value="SGNH HYDROLASE-TYPE ESTERASE DOMAIN-CONTAINING PROTEIN"/>
    <property type="match status" value="1"/>
</dbReference>
<evidence type="ECO:0000259" key="1">
    <source>
        <dbReference type="Pfam" id="PF13472"/>
    </source>
</evidence>
<dbReference type="Proteomes" id="UP001501222">
    <property type="component" value="Unassembled WGS sequence"/>
</dbReference>
<dbReference type="InterPro" id="IPR037460">
    <property type="entry name" value="SEST-like"/>
</dbReference>
<sequence length="743" mass="80045">MHCFVMPVLEWFGESAVRRRREVMVAAVVALLAVGAAGGAYASGSVPYALMSDGVRNDAWVKKHCAGPALGRPAKCPQPGHAGPGPLPVGDGGTMVSFGDSFSAGEGAPSTDQYKIITRGQFDLRLADCNAFERSCLRVGTSKDRVWDGASGYYAGTDGGDGNTCHRSPEAYAPRVARELKLTLEFRACSGAVSGDYANSQDGRTFAQQCATAQCPEFGEAPQFPAGTKLVTAGFGGNNALFAQVVKVCIATGRSMQQFLRELKVDQETQADLLALKEVTNSDWTSCTPYTRKLIEVAAKRLGPELDKSGHLQPGVAEVVRDLKRRTPAGGRVILTSYPHLFPDGNPKACGVGTGEASMGKTEQAAINTLVDTINGVLRVAAAKEGVDFVDMTYAFVGRGVKAGSREDHGLCQDQGPDDKAGNGERWVNRFRFWNDWTDAKAKEGSMHPNVHGQAAYAERLLACYNDRTACDGTLDADRWRDQALRAIGCTLPPDEPDFKTNVWDKAAVVPRRLDVTGDGKPEAVVEAQCPSTTSSHPTEYAVFDDSTATPRVLGALGEEHYYRQATLTVEGKTVVVAGTSVGGKDPLCCADHVARDVYQWDGSKFRNLSSTETYPKEAPEKAAPGPVVDALITSVDAGRRVVTYDVVQWFSGKAAEKACKEDLVSSESEWCHDYYWRNANDLLRINSVLSVAKLEVVNQFGGSTWRPTTLQELATYAPASGAIYTLHIANNQIISIQERFTP</sequence>
<evidence type="ECO:0000313" key="2">
    <source>
        <dbReference type="EMBL" id="GAA3536896.1"/>
    </source>
</evidence>
<dbReference type="InterPro" id="IPR036514">
    <property type="entry name" value="SGNH_hydro_sf"/>
</dbReference>
<dbReference type="SUPFAM" id="SSF52266">
    <property type="entry name" value="SGNH hydrolase"/>
    <property type="match status" value="1"/>
</dbReference>
<organism evidence="2 3">
    <name type="scientific">Kribbella ginsengisoli</name>
    <dbReference type="NCBI Taxonomy" id="363865"/>
    <lineage>
        <taxon>Bacteria</taxon>
        <taxon>Bacillati</taxon>
        <taxon>Actinomycetota</taxon>
        <taxon>Actinomycetes</taxon>
        <taxon>Propionibacteriales</taxon>
        <taxon>Kribbellaceae</taxon>
        <taxon>Kribbella</taxon>
    </lineage>
</organism>
<gene>
    <name evidence="2" type="ORF">GCM10022235_00430</name>
</gene>
<accession>A0ABP6VN92</accession>
<reference evidence="3" key="1">
    <citation type="journal article" date="2019" name="Int. J. Syst. Evol. Microbiol.">
        <title>The Global Catalogue of Microorganisms (GCM) 10K type strain sequencing project: providing services to taxonomists for standard genome sequencing and annotation.</title>
        <authorList>
            <consortium name="The Broad Institute Genomics Platform"/>
            <consortium name="The Broad Institute Genome Sequencing Center for Infectious Disease"/>
            <person name="Wu L."/>
            <person name="Ma J."/>
        </authorList>
    </citation>
    <scope>NUCLEOTIDE SEQUENCE [LARGE SCALE GENOMIC DNA]</scope>
    <source>
        <strain evidence="3">JCM 16928</strain>
    </source>
</reference>
<feature type="domain" description="SGNH hydrolase-type esterase" evidence="1">
    <location>
        <begin position="157"/>
        <end position="455"/>
    </location>
</feature>
<dbReference type="InterPro" id="IPR013830">
    <property type="entry name" value="SGNH_hydro"/>
</dbReference>
<dbReference type="Gene3D" id="3.40.50.1110">
    <property type="entry name" value="SGNH hydrolase"/>
    <property type="match status" value="1"/>
</dbReference>
<evidence type="ECO:0000313" key="3">
    <source>
        <dbReference type="Proteomes" id="UP001501222"/>
    </source>
</evidence>
<protein>
    <recommendedName>
        <fullName evidence="1">SGNH hydrolase-type esterase domain-containing protein</fullName>
    </recommendedName>
</protein>
<comment type="caution">
    <text evidence="2">The sequence shown here is derived from an EMBL/GenBank/DDBJ whole genome shotgun (WGS) entry which is preliminary data.</text>
</comment>
<dbReference type="EMBL" id="BAABAA010000001">
    <property type="protein sequence ID" value="GAA3536896.1"/>
    <property type="molecule type" value="Genomic_DNA"/>
</dbReference>
<dbReference type="Pfam" id="PF13472">
    <property type="entry name" value="Lipase_GDSL_2"/>
    <property type="match status" value="1"/>
</dbReference>
<dbReference type="CDD" id="cd01823">
    <property type="entry name" value="SEST_like"/>
    <property type="match status" value="1"/>
</dbReference>
<dbReference type="PANTHER" id="PTHR37981">
    <property type="entry name" value="LIPASE 2"/>
    <property type="match status" value="1"/>
</dbReference>
<keyword evidence="3" id="KW-1185">Reference proteome</keyword>
<proteinExistence type="predicted"/>